<dbReference type="AlphaFoldDB" id="A0A972FG67"/>
<reference evidence="1" key="1">
    <citation type="submission" date="2019-12" db="EMBL/GenBank/DDBJ databases">
        <title>Comparative genomics gives insights into the taxonomy of the Azoarcus-Aromatoleum group and reveals separate origins of nif in the plant-associated Azoarcus and non-plant-associated Aromatoleum sub-groups.</title>
        <authorList>
            <person name="Lafos M."/>
            <person name="Maluk M."/>
            <person name="Batista M."/>
            <person name="Junghare M."/>
            <person name="Carmona M."/>
            <person name="Faoro H."/>
            <person name="Cruz L.M."/>
            <person name="Battistoni F."/>
            <person name="De Souza E."/>
            <person name="Pedrosa F."/>
            <person name="Chen W.-M."/>
            <person name="Poole P.S."/>
            <person name="Dixon R.A."/>
            <person name="James E.K."/>
        </authorList>
    </citation>
    <scope>NUCLEOTIDE SEQUENCE</scope>
    <source>
        <strain evidence="1">NSC3</strain>
    </source>
</reference>
<protein>
    <submittedName>
        <fullName evidence="1">Uncharacterized protein</fullName>
    </submittedName>
</protein>
<organism evidence="1 2">
    <name type="scientific">Azoarcus taiwanensis</name>
    <dbReference type="NCBI Taxonomy" id="666964"/>
    <lineage>
        <taxon>Bacteria</taxon>
        <taxon>Pseudomonadati</taxon>
        <taxon>Pseudomonadota</taxon>
        <taxon>Betaproteobacteria</taxon>
        <taxon>Rhodocyclales</taxon>
        <taxon>Zoogloeaceae</taxon>
        <taxon>Azoarcus</taxon>
    </lineage>
</organism>
<keyword evidence="2" id="KW-1185">Reference proteome</keyword>
<proteinExistence type="predicted"/>
<name>A0A972FG67_9RHOO</name>
<dbReference type="EMBL" id="WTVM01000152">
    <property type="protein sequence ID" value="NMG04757.1"/>
    <property type="molecule type" value="Genomic_DNA"/>
</dbReference>
<sequence length="67" mass="7075">MAVTLAPNGSQIKEAQRRDASHLVRALRVGQFGRAGGVALVVKGAAIDCLARLAGTARLTHAIRQRE</sequence>
<dbReference type="Proteomes" id="UP000599523">
    <property type="component" value="Unassembled WGS sequence"/>
</dbReference>
<evidence type="ECO:0000313" key="2">
    <source>
        <dbReference type="Proteomes" id="UP000599523"/>
    </source>
</evidence>
<comment type="caution">
    <text evidence="1">The sequence shown here is derived from an EMBL/GenBank/DDBJ whole genome shotgun (WGS) entry which is preliminary data.</text>
</comment>
<gene>
    <name evidence="1" type="ORF">GPA21_17535</name>
</gene>
<accession>A0A972FG67</accession>
<evidence type="ECO:0000313" key="1">
    <source>
        <dbReference type="EMBL" id="NMG04757.1"/>
    </source>
</evidence>
<dbReference type="RefSeq" id="WP_168989399.1">
    <property type="nucleotide sequence ID" value="NZ_CAWPHM010000058.1"/>
</dbReference>